<protein>
    <submittedName>
        <fullName evidence="1">Uncharacterized protein</fullName>
    </submittedName>
</protein>
<proteinExistence type="predicted"/>
<reference evidence="2" key="1">
    <citation type="journal article" date="2023" name="Front. Plant Sci.">
        <title>Chromosomal-level genome assembly of Melastoma candidum provides insights into trichome evolution.</title>
        <authorList>
            <person name="Zhong Y."/>
            <person name="Wu W."/>
            <person name="Sun C."/>
            <person name="Zou P."/>
            <person name="Liu Y."/>
            <person name="Dai S."/>
            <person name="Zhou R."/>
        </authorList>
    </citation>
    <scope>NUCLEOTIDE SEQUENCE [LARGE SCALE GENOMIC DNA]</scope>
</reference>
<evidence type="ECO:0000313" key="2">
    <source>
        <dbReference type="Proteomes" id="UP001057402"/>
    </source>
</evidence>
<sequence>MAKGETESSVLFVDDDPQQYSSSFFCRICHEAEPGSLESPCACSGTAKFAHRHCIQRWCDQKGNTTCEICLQNYEPGYTARPIPKKLRLIEEEEEAGDTIRQQLSRQISLRGRRDSLRQSAVSGFPIDDDEGDEEGNSECSAAADRAVSFCRSFALTFTVFLLLRHAIDILARRPEHYPFTLLTVLVLRMCGIIVPMFVVLRMITSVRNRIRRRYRVVEEESDRRLQHIV</sequence>
<accession>A0ACB9MSG5</accession>
<comment type="caution">
    <text evidence="1">The sequence shown here is derived from an EMBL/GenBank/DDBJ whole genome shotgun (WGS) entry which is preliminary data.</text>
</comment>
<organism evidence="1 2">
    <name type="scientific">Melastoma candidum</name>
    <dbReference type="NCBI Taxonomy" id="119954"/>
    <lineage>
        <taxon>Eukaryota</taxon>
        <taxon>Viridiplantae</taxon>
        <taxon>Streptophyta</taxon>
        <taxon>Embryophyta</taxon>
        <taxon>Tracheophyta</taxon>
        <taxon>Spermatophyta</taxon>
        <taxon>Magnoliopsida</taxon>
        <taxon>eudicotyledons</taxon>
        <taxon>Gunneridae</taxon>
        <taxon>Pentapetalae</taxon>
        <taxon>rosids</taxon>
        <taxon>malvids</taxon>
        <taxon>Myrtales</taxon>
        <taxon>Melastomataceae</taxon>
        <taxon>Melastomatoideae</taxon>
        <taxon>Melastomateae</taxon>
        <taxon>Melastoma</taxon>
    </lineage>
</organism>
<evidence type="ECO:0000313" key="1">
    <source>
        <dbReference type="EMBL" id="KAI4326434.1"/>
    </source>
</evidence>
<keyword evidence="2" id="KW-1185">Reference proteome</keyword>
<gene>
    <name evidence="1" type="ORF">MLD38_031749</name>
</gene>
<name>A0ACB9MSG5_9MYRT</name>
<dbReference type="EMBL" id="CM042888">
    <property type="protein sequence ID" value="KAI4326434.1"/>
    <property type="molecule type" value="Genomic_DNA"/>
</dbReference>
<dbReference type="Proteomes" id="UP001057402">
    <property type="component" value="Chromosome 9"/>
</dbReference>